<dbReference type="EMBL" id="MFJA01000075">
    <property type="protein sequence ID" value="OGG02111.1"/>
    <property type="molecule type" value="Genomic_DNA"/>
</dbReference>
<proteinExistence type="predicted"/>
<comment type="caution">
    <text evidence="1">The sequence shown here is derived from an EMBL/GenBank/DDBJ whole genome shotgun (WGS) entry which is preliminary data.</text>
</comment>
<gene>
    <name evidence="1" type="ORF">A2W14_02465</name>
</gene>
<evidence type="ECO:0008006" key="3">
    <source>
        <dbReference type="Google" id="ProtNLM"/>
    </source>
</evidence>
<dbReference type="InterPro" id="IPR029057">
    <property type="entry name" value="PRTase-like"/>
</dbReference>
<protein>
    <recommendedName>
        <fullName evidence="3">Phosphoribosyl pyrophosphate synthase</fullName>
    </recommendedName>
</protein>
<name>A0A1F5YPI3_9BACT</name>
<dbReference type="STRING" id="1798371.A2W14_02465"/>
<dbReference type="SUPFAM" id="SSF53271">
    <property type="entry name" value="PRTase-like"/>
    <property type="match status" value="1"/>
</dbReference>
<evidence type="ECO:0000313" key="2">
    <source>
        <dbReference type="Proteomes" id="UP000176665"/>
    </source>
</evidence>
<dbReference type="Proteomes" id="UP000176665">
    <property type="component" value="Unassembled WGS sequence"/>
</dbReference>
<reference evidence="1 2" key="1">
    <citation type="journal article" date="2016" name="Nat. Commun.">
        <title>Thousands of microbial genomes shed light on interconnected biogeochemical processes in an aquifer system.</title>
        <authorList>
            <person name="Anantharaman K."/>
            <person name="Brown C.T."/>
            <person name="Hug L.A."/>
            <person name="Sharon I."/>
            <person name="Castelle C.J."/>
            <person name="Probst A.J."/>
            <person name="Thomas B.C."/>
            <person name="Singh A."/>
            <person name="Wilkins M.J."/>
            <person name="Karaoz U."/>
            <person name="Brodie E.L."/>
            <person name="Williams K.H."/>
            <person name="Hubbard S.S."/>
            <person name="Banfield J.F."/>
        </authorList>
    </citation>
    <scope>NUCLEOTIDE SEQUENCE [LARGE SCALE GENOMIC DNA]</scope>
</reference>
<organism evidence="1 2">
    <name type="scientific">Candidatus Gottesmanbacteria bacterium RBG_16_37_8</name>
    <dbReference type="NCBI Taxonomy" id="1798371"/>
    <lineage>
        <taxon>Bacteria</taxon>
        <taxon>Candidatus Gottesmaniibacteriota</taxon>
    </lineage>
</organism>
<sequence>MSRLPLEAETRYPFEEISQGLQARQLWENVFAEYKEILPGEIKYLYTGIGEAPAENEVISVNKMGDTSKIARYIDLKAEFSTIPKILFLIASPLLSDDVINLRSVARHYKEQGVDKVVAVMTTLAHERQDHTFNDDQGNPILEATILKEIVGTLSGFDLVDKKTNYYRRPIDAALLIQPHSLRPVEFGLREDFPILPLDAMDFLIDRANLVSIANPFVLGPDKGRRDEARRIASVLQCEQESLSKKRDRLNGGRPSIYFSPQLLQRLKEGDYTVICADDEIREGGTYGEITNGLKDIPIVICAVKMIAAQRDGVTAIDHLNKPNVRKIFITDAVKPQNDLAPLADRMEVIPIGLELEKIIDYLKNKLSDPGNPDWLDPSETGTLIHLDLTPEIYA</sequence>
<evidence type="ECO:0000313" key="1">
    <source>
        <dbReference type="EMBL" id="OGG02111.1"/>
    </source>
</evidence>
<dbReference type="Gene3D" id="3.40.50.2020">
    <property type="match status" value="2"/>
</dbReference>
<accession>A0A1F5YPI3</accession>
<dbReference type="AlphaFoldDB" id="A0A1F5YPI3"/>